<evidence type="ECO:0000256" key="2">
    <source>
        <dbReference type="ARBA" id="ARBA00022723"/>
    </source>
</evidence>
<dbReference type="SMART" id="SM00702">
    <property type="entry name" value="P4Hc"/>
    <property type="match status" value="1"/>
</dbReference>
<evidence type="ECO:0000259" key="8">
    <source>
        <dbReference type="SMART" id="SM00702"/>
    </source>
</evidence>
<evidence type="ECO:0000256" key="3">
    <source>
        <dbReference type="ARBA" id="ARBA00022896"/>
    </source>
</evidence>
<sequence length="554" mass="63565">MPSIILAILALLFCASSALELSLNNSCKEYCTSESIPLDGTSEKEDPPATGVLSHTVASWIHQEYQFYMYLLDIFQTVLNEDLADYIESYLDLYEEQVLNSLFNWGTVLGQELDVTSVSKHPFLIFKMLRRLVLEYPDLQKALSEEFPQNVPDFFDTLPRNEDLAEYTSLLVSLKYLSSFNISDFCRGTFGQIVTNISLSASESLSLAQAAFNYQFYSSALEFLVNAQDVARDTGEFDPENIENDLAWAVIEHDANWNTKNPLNYDFYTKKLGSVTNYLKNRGTFITKLNFLKSERSVYNHTGEVDNLWTNEQYQLLCSGRNFQTENQKRRLKCWYNFLPSGIFPYKMELLNEDPRLLKIHEFLRPRMAIPLKKYLLKTGQETYAGFKGDEAIHAFQGRFLNKLSTYTRFDEDFENPQLVKELEREVSLISNLDASASHSELLHASSSLPGAVFGPHHDSHDDYETLFNFRLATMLIYLGDTIMGGRTAFYNLGLSVEPEPYSAILWDNRRKNCEVEVRNFHGGCPVILGDKWLSNKWIIGSIQDRRCSTNPLE</sequence>
<dbReference type="GO" id="GO:0031418">
    <property type="term" value="F:L-ascorbic acid binding"/>
    <property type="evidence" value="ECO:0007669"/>
    <property type="project" value="UniProtKB-KW"/>
</dbReference>
<name>A0A8J2JQF0_9HEXA</name>
<protein>
    <recommendedName>
        <fullName evidence="8">Prolyl 4-hydroxylase alpha subunit domain-containing protein</fullName>
    </recommendedName>
</protein>
<dbReference type="EMBL" id="CAJVCH010100745">
    <property type="protein sequence ID" value="CAG7723598.1"/>
    <property type="molecule type" value="Genomic_DNA"/>
</dbReference>
<keyword evidence="6" id="KW-0408">Iron</keyword>
<dbReference type="AlphaFoldDB" id="A0A8J2JQF0"/>
<feature type="signal peptide" evidence="7">
    <location>
        <begin position="1"/>
        <end position="18"/>
    </location>
</feature>
<keyword evidence="2" id="KW-0479">Metal-binding</keyword>
<dbReference type="PANTHER" id="PTHR10869">
    <property type="entry name" value="PROLYL 4-HYDROXYLASE ALPHA SUBUNIT"/>
    <property type="match status" value="1"/>
</dbReference>
<organism evidence="9 10">
    <name type="scientific">Allacma fusca</name>
    <dbReference type="NCBI Taxonomy" id="39272"/>
    <lineage>
        <taxon>Eukaryota</taxon>
        <taxon>Metazoa</taxon>
        <taxon>Ecdysozoa</taxon>
        <taxon>Arthropoda</taxon>
        <taxon>Hexapoda</taxon>
        <taxon>Collembola</taxon>
        <taxon>Symphypleona</taxon>
        <taxon>Sminthuridae</taxon>
        <taxon>Allacma</taxon>
    </lineage>
</organism>
<reference evidence="9" key="1">
    <citation type="submission" date="2021-06" db="EMBL/GenBank/DDBJ databases">
        <authorList>
            <person name="Hodson N. C."/>
            <person name="Mongue J. A."/>
            <person name="Jaron S. K."/>
        </authorList>
    </citation>
    <scope>NUCLEOTIDE SEQUENCE</scope>
</reference>
<proteinExistence type="predicted"/>
<dbReference type="GO" id="GO:0004656">
    <property type="term" value="F:procollagen-proline 4-dioxygenase activity"/>
    <property type="evidence" value="ECO:0007669"/>
    <property type="project" value="TreeGrafter"/>
</dbReference>
<dbReference type="Proteomes" id="UP000708208">
    <property type="component" value="Unassembled WGS sequence"/>
</dbReference>
<gene>
    <name evidence="9" type="ORF">AFUS01_LOCUS12676</name>
</gene>
<evidence type="ECO:0000256" key="4">
    <source>
        <dbReference type="ARBA" id="ARBA00022964"/>
    </source>
</evidence>
<evidence type="ECO:0000256" key="7">
    <source>
        <dbReference type="SAM" id="SignalP"/>
    </source>
</evidence>
<comment type="cofactor">
    <cofactor evidence="1">
        <name>L-ascorbate</name>
        <dbReference type="ChEBI" id="CHEBI:38290"/>
    </cofactor>
</comment>
<evidence type="ECO:0000256" key="5">
    <source>
        <dbReference type="ARBA" id="ARBA00023002"/>
    </source>
</evidence>
<accession>A0A8J2JQF0</accession>
<keyword evidence="4" id="KW-0223">Dioxygenase</keyword>
<dbReference type="InterPro" id="IPR045054">
    <property type="entry name" value="P4HA-like"/>
</dbReference>
<comment type="caution">
    <text evidence="9">The sequence shown here is derived from an EMBL/GenBank/DDBJ whole genome shotgun (WGS) entry which is preliminary data.</text>
</comment>
<keyword evidence="3" id="KW-0847">Vitamin C</keyword>
<feature type="chain" id="PRO_5035202742" description="Prolyl 4-hydroxylase alpha subunit domain-containing protein" evidence="7">
    <location>
        <begin position="19"/>
        <end position="554"/>
    </location>
</feature>
<keyword evidence="10" id="KW-1185">Reference proteome</keyword>
<evidence type="ECO:0000313" key="9">
    <source>
        <dbReference type="EMBL" id="CAG7723598.1"/>
    </source>
</evidence>
<evidence type="ECO:0000256" key="1">
    <source>
        <dbReference type="ARBA" id="ARBA00001961"/>
    </source>
</evidence>
<feature type="domain" description="Prolyl 4-hydroxylase alpha subunit" evidence="8">
    <location>
        <begin position="341"/>
        <end position="540"/>
    </location>
</feature>
<dbReference type="OrthoDB" id="420380at2759"/>
<keyword evidence="7" id="KW-0732">Signal</keyword>
<dbReference type="PANTHER" id="PTHR10869:SF246">
    <property type="entry name" value="TRANSMEMBRANE PROLYL 4-HYDROXYLASE"/>
    <property type="match status" value="1"/>
</dbReference>
<dbReference type="GO" id="GO:0005783">
    <property type="term" value="C:endoplasmic reticulum"/>
    <property type="evidence" value="ECO:0007669"/>
    <property type="project" value="TreeGrafter"/>
</dbReference>
<evidence type="ECO:0000313" key="10">
    <source>
        <dbReference type="Proteomes" id="UP000708208"/>
    </source>
</evidence>
<dbReference type="GO" id="GO:0005506">
    <property type="term" value="F:iron ion binding"/>
    <property type="evidence" value="ECO:0007669"/>
    <property type="project" value="InterPro"/>
</dbReference>
<evidence type="ECO:0000256" key="6">
    <source>
        <dbReference type="ARBA" id="ARBA00023004"/>
    </source>
</evidence>
<keyword evidence="5" id="KW-0560">Oxidoreductase</keyword>
<dbReference type="InterPro" id="IPR006620">
    <property type="entry name" value="Pro_4_hyd_alph"/>
</dbReference>